<keyword evidence="4" id="KW-1185">Reference proteome</keyword>
<keyword evidence="2" id="KW-0732">Signal</keyword>
<evidence type="ECO:0000313" key="4">
    <source>
        <dbReference type="Proteomes" id="UP001151234"/>
    </source>
</evidence>
<sequence>MKNSIVLAAAAFLIAGEALADNIGFSAGNMWGTDGSGVAVGGAVDSAESHLANGIIAGQVNAAEMGLLIDNGTAGTLTIQAIGSQTVVTTSIVGNNNVSDIAADQTSTNSGDVTNDGEINSR</sequence>
<dbReference type="Proteomes" id="UP001151234">
    <property type="component" value="Unassembled WGS sequence"/>
</dbReference>
<proteinExistence type="predicted"/>
<organism evidence="3 4">
    <name type="scientific">Hoeflea prorocentri</name>
    <dbReference type="NCBI Taxonomy" id="1922333"/>
    <lineage>
        <taxon>Bacteria</taxon>
        <taxon>Pseudomonadati</taxon>
        <taxon>Pseudomonadota</taxon>
        <taxon>Alphaproteobacteria</taxon>
        <taxon>Hyphomicrobiales</taxon>
        <taxon>Rhizobiaceae</taxon>
        <taxon>Hoeflea</taxon>
    </lineage>
</organism>
<reference evidence="3" key="1">
    <citation type="submission" date="2022-11" db="EMBL/GenBank/DDBJ databases">
        <title>Draft genome sequence of Hoeflea poritis E7-10 and Hoeflea prorocentri PM5-8, separated from scleractinian coral Porites lutea and marine dinoflagellate.</title>
        <authorList>
            <person name="Zhang G."/>
            <person name="Wei Q."/>
            <person name="Cai L."/>
        </authorList>
    </citation>
    <scope>NUCLEOTIDE SEQUENCE</scope>
    <source>
        <strain evidence="3">PM5-8</strain>
    </source>
</reference>
<gene>
    <name evidence="3" type="ORF">OQ273_16430</name>
</gene>
<feature type="region of interest" description="Disordered" evidence="1">
    <location>
        <begin position="99"/>
        <end position="122"/>
    </location>
</feature>
<dbReference type="EMBL" id="JAPJZI010000001">
    <property type="protein sequence ID" value="MDA5400167.1"/>
    <property type="molecule type" value="Genomic_DNA"/>
</dbReference>
<evidence type="ECO:0008006" key="5">
    <source>
        <dbReference type="Google" id="ProtNLM"/>
    </source>
</evidence>
<feature type="chain" id="PRO_5040801127" description="Curlin" evidence="2">
    <location>
        <begin position="21"/>
        <end position="122"/>
    </location>
</feature>
<evidence type="ECO:0000256" key="2">
    <source>
        <dbReference type="SAM" id="SignalP"/>
    </source>
</evidence>
<feature type="signal peptide" evidence="2">
    <location>
        <begin position="1"/>
        <end position="20"/>
    </location>
</feature>
<evidence type="ECO:0000256" key="1">
    <source>
        <dbReference type="SAM" id="MobiDB-lite"/>
    </source>
</evidence>
<comment type="caution">
    <text evidence="3">The sequence shown here is derived from an EMBL/GenBank/DDBJ whole genome shotgun (WGS) entry which is preliminary data.</text>
</comment>
<protein>
    <recommendedName>
        <fullName evidence="5">Curlin</fullName>
    </recommendedName>
</protein>
<dbReference type="RefSeq" id="WP_267991575.1">
    <property type="nucleotide sequence ID" value="NZ_JAPJZI010000001.1"/>
</dbReference>
<evidence type="ECO:0000313" key="3">
    <source>
        <dbReference type="EMBL" id="MDA5400167.1"/>
    </source>
</evidence>
<dbReference type="AlphaFoldDB" id="A0A9X3UJ86"/>
<name>A0A9X3UJ86_9HYPH</name>
<accession>A0A9X3UJ86</accession>